<evidence type="ECO:0000313" key="4">
    <source>
        <dbReference type="EMBL" id="MBB5729822.1"/>
    </source>
</evidence>
<accession>A0A7W9BTG1</accession>
<dbReference type="GO" id="GO:0006014">
    <property type="term" value="P:D-ribose metabolic process"/>
    <property type="evidence" value="ECO:0007669"/>
    <property type="project" value="TreeGrafter"/>
</dbReference>
<comment type="similarity">
    <text evidence="3">Belongs to the ribose 5-phosphate isomerase family.</text>
</comment>
<organism evidence="4 5">
    <name type="scientific">Sphingomonas prati</name>
    <dbReference type="NCBI Taxonomy" id="1843237"/>
    <lineage>
        <taxon>Bacteria</taxon>
        <taxon>Pseudomonadati</taxon>
        <taxon>Pseudomonadota</taxon>
        <taxon>Alphaproteobacteria</taxon>
        <taxon>Sphingomonadales</taxon>
        <taxon>Sphingomonadaceae</taxon>
        <taxon>Sphingomonas</taxon>
    </lineage>
</organism>
<dbReference type="GO" id="GO:0004751">
    <property type="term" value="F:ribose-5-phosphate isomerase activity"/>
    <property type="evidence" value="ECO:0007669"/>
    <property type="project" value="UniProtKB-UniRule"/>
</dbReference>
<feature type="binding site" evidence="3">
    <location>
        <begin position="83"/>
        <end position="86"/>
    </location>
    <ligand>
        <name>substrate</name>
    </ligand>
</feature>
<dbReference type="SUPFAM" id="SSF75445">
    <property type="entry name" value="D-ribose-5-phosphate isomerase (RpiA), lid domain"/>
    <property type="match status" value="1"/>
</dbReference>
<comment type="subunit">
    <text evidence="3">Homodimer.</text>
</comment>
<dbReference type="PANTHER" id="PTHR11934">
    <property type="entry name" value="RIBOSE-5-PHOSPHATE ISOMERASE"/>
    <property type="match status" value="1"/>
</dbReference>
<feature type="active site" description="Proton acceptor" evidence="3">
    <location>
        <position position="105"/>
    </location>
</feature>
<dbReference type="EMBL" id="JACIJR010000005">
    <property type="protein sequence ID" value="MBB5729822.1"/>
    <property type="molecule type" value="Genomic_DNA"/>
</dbReference>
<dbReference type="EC" id="5.3.1.6" evidence="3"/>
<dbReference type="FunFam" id="3.40.50.1360:FF:000001">
    <property type="entry name" value="Ribose-5-phosphate isomerase A"/>
    <property type="match status" value="1"/>
</dbReference>
<keyword evidence="2 3" id="KW-0413">Isomerase</keyword>
<feature type="binding site" evidence="3">
    <location>
        <begin position="96"/>
        <end position="99"/>
    </location>
    <ligand>
        <name>substrate</name>
    </ligand>
</feature>
<dbReference type="Gene3D" id="3.40.50.1360">
    <property type="match status" value="1"/>
</dbReference>
<dbReference type="Gene3D" id="3.30.70.260">
    <property type="match status" value="1"/>
</dbReference>
<dbReference type="AlphaFoldDB" id="A0A7W9BTG1"/>
<evidence type="ECO:0000256" key="2">
    <source>
        <dbReference type="ARBA" id="ARBA00023235"/>
    </source>
</evidence>
<comment type="catalytic activity">
    <reaction evidence="1 3">
        <text>aldehydo-D-ribose 5-phosphate = D-ribulose 5-phosphate</text>
        <dbReference type="Rhea" id="RHEA:14657"/>
        <dbReference type="ChEBI" id="CHEBI:58121"/>
        <dbReference type="ChEBI" id="CHEBI:58273"/>
        <dbReference type="EC" id="5.3.1.6"/>
    </reaction>
</comment>
<comment type="function">
    <text evidence="3">Catalyzes the reversible conversion of ribose-5-phosphate to ribulose 5-phosphate.</text>
</comment>
<dbReference type="Proteomes" id="UP000546701">
    <property type="component" value="Unassembled WGS sequence"/>
</dbReference>
<dbReference type="Pfam" id="PF06026">
    <property type="entry name" value="Rib_5-P_isom_A"/>
    <property type="match status" value="1"/>
</dbReference>
<dbReference type="PANTHER" id="PTHR11934:SF0">
    <property type="entry name" value="RIBOSE-5-PHOSPHATE ISOMERASE"/>
    <property type="match status" value="1"/>
</dbReference>
<evidence type="ECO:0000313" key="5">
    <source>
        <dbReference type="Proteomes" id="UP000546701"/>
    </source>
</evidence>
<dbReference type="NCBIfam" id="NF001924">
    <property type="entry name" value="PRK00702.1"/>
    <property type="match status" value="1"/>
</dbReference>
<feature type="binding site" evidence="3">
    <location>
        <position position="123"/>
    </location>
    <ligand>
        <name>substrate</name>
    </ligand>
</feature>
<dbReference type="RefSeq" id="WP_157176023.1">
    <property type="nucleotide sequence ID" value="NZ_BMJP01000003.1"/>
</dbReference>
<gene>
    <name evidence="3" type="primary">rpiA</name>
    <name evidence="4" type="ORF">FHS99_002318</name>
</gene>
<sequence>MTTDTDKRAAAIAAVAEIQPGMLVGLGTGSTAAYAVAALAERVRAGLRITAVVTSKATETLAQSHGITVLPFDDVPQVDLTIDGVDQIDPALRAIKGGGGAMLREKIVAAASTRMIAIVDGSKRVAQLDRAIPVEILPFARAFVLRRLAELGGPAILRATRSDQDNLLADAAFGPIADPAALAAELSAIPGLLGHGLFLDEIDATCIADDSSTVWLKRS</sequence>
<dbReference type="NCBIfam" id="TIGR00021">
    <property type="entry name" value="rpiA"/>
    <property type="match status" value="1"/>
</dbReference>
<protein>
    <recommendedName>
        <fullName evidence="3">Ribose-5-phosphate isomerase A</fullName>
        <ecNumber evidence="3">5.3.1.6</ecNumber>
    </recommendedName>
    <alternativeName>
        <fullName evidence="3">Phosphoriboisomerase A</fullName>
        <shortName evidence="3">PRI</shortName>
    </alternativeName>
</protein>
<dbReference type="OrthoDB" id="5870696at2"/>
<dbReference type="SUPFAM" id="SSF100950">
    <property type="entry name" value="NagB/RpiA/CoA transferase-like"/>
    <property type="match status" value="1"/>
</dbReference>
<reference evidence="4 5" key="1">
    <citation type="submission" date="2020-08" db="EMBL/GenBank/DDBJ databases">
        <title>Genomic Encyclopedia of Type Strains, Phase IV (KMG-IV): sequencing the most valuable type-strain genomes for metagenomic binning, comparative biology and taxonomic classification.</title>
        <authorList>
            <person name="Goeker M."/>
        </authorList>
    </citation>
    <scope>NUCLEOTIDE SEQUENCE [LARGE SCALE GENOMIC DNA]</scope>
    <source>
        <strain evidence="4 5">DSM 103336</strain>
    </source>
</reference>
<comment type="pathway">
    <text evidence="3">Carbohydrate degradation; pentose phosphate pathway; D-ribose 5-phosphate from D-ribulose 5-phosphate (non-oxidative stage): step 1/1.</text>
</comment>
<dbReference type="UniPathway" id="UPA00115">
    <property type="reaction ID" value="UER00412"/>
</dbReference>
<feature type="binding site" evidence="3">
    <location>
        <begin position="28"/>
        <end position="31"/>
    </location>
    <ligand>
        <name>substrate</name>
    </ligand>
</feature>
<dbReference type="HAMAP" id="MF_00170">
    <property type="entry name" value="Rib_5P_isom_A"/>
    <property type="match status" value="1"/>
</dbReference>
<evidence type="ECO:0000256" key="1">
    <source>
        <dbReference type="ARBA" id="ARBA00001713"/>
    </source>
</evidence>
<dbReference type="CDD" id="cd01398">
    <property type="entry name" value="RPI_A"/>
    <property type="match status" value="1"/>
</dbReference>
<name>A0A7W9BTG1_9SPHN</name>
<dbReference type="GO" id="GO:0005829">
    <property type="term" value="C:cytosol"/>
    <property type="evidence" value="ECO:0007669"/>
    <property type="project" value="TreeGrafter"/>
</dbReference>
<dbReference type="GO" id="GO:0009052">
    <property type="term" value="P:pentose-phosphate shunt, non-oxidative branch"/>
    <property type="evidence" value="ECO:0007669"/>
    <property type="project" value="UniProtKB-UniRule"/>
</dbReference>
<dbReference type="InterPro" id="IPR020672">
    <property type="entry name" value="Ribose5P_isomerase_typA_subgr"/>
</dbReference>
<proteinExistence type="inferred from homology"/>
<comment type="caution">
    <text evidence="4">The sequence shown here is derived from an EMBL/GenBank/DDBJ whole genome shotgun (WGS) entry which is preliminary data.</text>
</comment>
<dbReference type="InterPro" id="IPR037171">
    <property type="entry name" value="NagB/RpiA_transferase-like"/>
</dbReference>
<dbReference type="InterPro" id="IPR004788">
    <property type="entry name" value="Ribose5P_isomerase_type_A"/>
</dbReference>
<keyword evidence="5" id="KW-1185">Reference proteome</keyword>
<evidence type="ECO:0000256" key="3">
    <source>
        <dbReference type="HAMAP-Rule" id="MF_00170"/>
    </source>
</evidence>